<comment type="caution">
    <text evidence="6">The sequence shown here is derived from an EMBL/GenBank/DDBJ whole genome shotgun (WGS) entry which is preliminary data.</text>
</comment>
<keyword evidence="2 6" id="KW-0436">Ligase</keyword>
<dbReference type="Pfam" id="PF00501">
    <property type="entry name" value="AMP-binding"/>
    <property type="match status" value="1"/>
</dbReference>
<dbReference type="InterPro" id="IPR020845">
    <property type="entry name" value="AMP-binding_CS"/>
</dbReference>
<organism evidence="6 7">
    <name type="scientific">Arsenicicoccus piscis</name>
    <dbReference type="NCBI Taxonomy" id="673954"/>
    <lineage>
        <taxon>Bacteria</taxon>
        <taxon>Bacillati</taxon>
        <taxon>Actinomycetota</taxon>
        <taxon>Actinomycetes</taxon>
        <taxon>Micrococcales</taxon>
        <taxon>Intrasporangiaceae</taxon>
        <taxon>Arsenicicoccus</taxon>
    </lineage>
</organism>
<keyword evidence="7" id="KW-1185">Reference proteome</keyword>
<dbReference type="InterPro" id="IPR025110">
    <property type="entry name" value="AMP-bd_C"/>
</dbReference>
<evidence type="ECO:0000256" key="1">
    <source>
        <dbReference type="ARBA" id="ARBA00006432"/>
    </source>
</evidence>
<comment type="similarity">
    <text evidence="1">Belongs to the ATP-dependent AMP-binding enzyme family.</text>
</comment>
<dbReference type="InterPro" id="IPR000873">
    <property type="entry name" value="AMP-dep_synth/lig_dom"/>
</dbReference>
<dbReference type="PROSITE" id="PS00455">
    <property type="entry name" value="AMP_BINDING"/>
    <property type="match status" value="1"/>
</dbReference>
<evidence type="ECO:0000256" key="2">
    <source>
        <dbReference type="ARBA" id="ARBA00022598"/>
    </source>
</evidence>
<feature type="domain" description="AMP-dependent synthetase/ligase" evidence="4">
    <location>
        <begin position="39"/>
        <end position="239"/>
    </location>
</feature>
<accession>A0ABQ6HHX1</accession>
<dbReference type="Pfam" id="PF13193">
    <property type="entry name" value="AMP-binding_C"/>
    <property type="match status" value="1"/>
</dbReference>
<name>A0ABQ6HHX1_9MICO</name>
<dbReference type="GO" id="GO:0016874">
    <property type="term" value="F:ligase activity"/>
    <property type="evidence" value="ECO:0007669"/>
    <property type="project" value="UniProtKB-KW"/>
</dbReference>
<dbReference type="SUPFAM" id="SSF56801">
    <property type="entry name" value="Acetyl-CoA synthetase-like"/>
    <property type="match status" value="1"/>
</dbReference>
<evidence type="ECO:0000256" key="3">
    <source>
        <dbReference type="SAM" id="MobiDB-lite"/>
    </source>
</evidence>
<evidence type="ECO:0000313" key="7">
    <source>
        <dbReference type="Proteomes" id="UP001157109"/>
    </source>
</evidence>
<evidence type="ECO:0000259" key="4">
    <source>
        <dbReference type="Pfam" id="PF00501"/>
    </source>
</evidence>
<dbReference type="Gene3D" id="3.30.300.30">
    <property type="match status" value="1"/>
</dbReference>
<dbReference type="Proteomes" id="UP001157109">
    <property type="component" value="Unassembled WGS sequence"/>
</dbReference>
<reference evidence="7" key="1">
    <citation type="journal article" date="2019" name="Int. J. Syst. Evol. Microbiol.">
        <title>The Global Catalogue of Microorganisms (GCM) 10K type strain sequencing project: providing services to taxonomists for standard genome sequencing and annotation.</title>
        <authorList>
            <consortium name="The Broad Institute Genomics Platform"/>
            <consortium name="The Broad Institute Genome Sequencing Center for Infectious Disease"/>
            <person name="Wu L."/>
            <person name="Ma J."/>
        </authorList>
    </citation>
    <scope>NUCLEOTIDE SEQUENCE [LARGE SCALE GENOMIC DNA]</scope>
    <source>
        <strain evidence="7">NBRC 105830</strain>
    </source>
</reference>
<dbReference type="RefSeq" id="WP_241443758.1">
    <property type="nucleotide sequence ID" value="NZ_BSUJ01000001.1"/>
</dbReference>
<dbReference type="PANTHER" id="PTHR43201:SF5">
    <property type="entry name" value="MEDIUM-CHAIN ACYL-COA LIGASE ACSF2, MITOCHONDRIAL"/>
    <property type="match status" value="1"/>
</dbReference>
<protein>
    <submittedName>
        <fullName evidence="6">O-succinylbenzoic acid--CoA ligase</fullName>
    </submittedName>
</protein>
<feature type="region of interest" description="Disordered" evidence="3">
    <location>
        <begin position="31"/>
        <end position="50"/>
    </location>
</feature>
<dbReference type="PANTHER" id="PTHR43201">
    <property type="entry name" value="ACYL-COA SYNTHETASE"/>
    <property type="match status" value="1"/>
</dbReference>
<dbReference type="InterPro" id="IPR045851">
    <property type="entry name" value="AMP-bd_C_sf"/>
</dbReference>
<gene>
    <name evidence="6" type="primary">menE</name>
    <name evidence="6" type="ORF">GCM10025862_02250</name>
</gene>
<sequence>MKLRAWPPAHATLAEVVADLGPLRDALSGAGPALCPPGSGDEPPASVPSAPDDLALVVGTSGSTGSPKRALLSAAALRASGEATAQALGGHGTWVLALGASHIAGLQVLARSVLAGTDPVALPEGPFTAAAFAAATDRAGGCHRLYTSVVPTQLVRLLDSPVGRAAGARYDAILVGGAALRPDLCARALREGLRVVQTYGMTETAGGCVYDGIPLPDMEIALDEQGRVSLGGPCVAHGYLGLPQLSDEAFRVDGAGRRWFRTSDLGSIEADGRLRILGRADDLINTGGYKVAPSVVEEAITAAWPAVRDVVVVGLPDPQWGEAVAAAVVLQQPTEGATAVDATAVDPTAEGATDLAELRELLREALPPHALPQRLLVLDELPLRGPGKPDRAALARRFG</sequence>
<dbReference type="EMBL" id="BSUJ01000001">
    <property type="protein sequence ID" value="GMA18204.1"/>
    <property type="molecule type" value="Genomic_DNA"/>
</dbReference>
<evidence type="ECO:0000259" key="5">
    <source>
        <dbReference type="Pfam" id="PF13193"/>
    </source>
</evidence>
<feature type="domain" description="AMP-binding enzyme C-terminal" evidence="5">
    <location>
        <begin position="298"/>
        <end position="388"/>
    </location>
</feature>
<dbReference type="InterPro" id="IPR042099">
    <property type="entry name" value="ANL_N_sf"/>
</dbReference>
<evidence type="ECO:0000313" key="6">
    <source>
        <dbReference type="EMBL" id="GMA18204.1"/>
    </source>
</evidence>
<dbReference type="Gene3D" id="3.40.50.12780">
    <property type="entry name" value="N-terminal domain of ligase-like"/>
    <property type="match status" value="1"/>
</dbReference>
<proteinExistence type="inferred from homology"/>